<keyword evidence="2 8" id="KW-0813">Transport</keyword>
<dbReference type="GO" id="GO:0005886">
    <property type="term" value="C:plasma membrane"/>
    <property type="evidence" value="ECO:0007669"/>
    <property type="project" value="UniProtKB-SubCell"/>
</dbReference>
<evidence type="ECO:0000256" key="6">
    <source>
        <dbReference type="ARBA" id="ARBA00022989"/>
    </source>
</evidence>
<evidence type="ECO:0000256" key="4">
    <source>
        <dbReference type="ARBA" id="ARBA00022519"/>
    </source>
</evidence>
<dbReference type="Gene3D" id="1.10.3720.10">
    <property type="entry name" value="MetI-like"/>
    <property type="match status" value="1"/>
</dbReference>
<gene>
    <name evidence="10" type="ORF">EDC26_101340</name>
</gene>
<evidence type="ECO:0000256" key="1">
    <source>
        <dbReference type="ARBA" id="ARBA00004429"/>
    </source>
</evidence>
<dbReference type="PROSITE" id="PS50928">
    <property type="entry name" value="ABC_TM1"/>
    <property type="match status" value="1"/>
</dbReference>
<dbReference type="OrthoDB" id="9178195at2"/>
<evidence type="ECO:0000256" key="2">
    <source>
        <dbReference type="ARBA" id="ARBA00022448"/>
    </source>
</evidence>
<evidence type="ECO:0000256" key="3">
    <source>
        <dbReference type="ARBA" id="ARBA00022475"/>
    </source>
</evidence>
<accession>A0A4R3MDA3</accession>
<organism evidence="10 11">
    <name type="scientific">Paralcaligenes ureilyticus</name>
    <dbReference type="NCBI Taxonomy" id="627131"/>
    <lineage>
        <taxon>Bacteria</taxon>
        <taxon>Pseudomonadati</taxon>
        <taxon>Pseudomonadota</taxon>
        <taxon>Betaproteobacteria</taxon>
        <taxon>Burkholderiales</taxon>
        <taxon>Alcaligenaceae</taxon>
        <taxon>Paralcaligenes</taxon>
    </lineage>
</organism>
<proteinExistence type="inferred from homology"/>
<feature type="transmembrane region" description="Helical" evidence="8">
    <location>
        <begin position="104"/>
        <end position="128"/>
    </location>
</feature>
<feature type="transmembrane region" description="Helical" evidence="8">
    <location>
        <begin position="239"/>
        <end position="259"/>
    </location>
</feature>
<keyword evidence="7 8" id="KW-0472">Membrane</keyword>
<comment type="subcellular location">
    <subcellularLocation>
        <location evidence="1">Cell inner membrane</location>
        <topology evidence="1">Multi-pass membrane protein</topology>
    </subcellularLocation>
    <subcellularLocation>
        <location evidence="8">Cell membrane</location>
        <topology evidence="8">Multi-pass membrane protein</topology>
    </subcellularLocation>
</comment>
<evidence type="ECO:0000256" key="5">
    <source>
        <dbReference type="ARBA" id="ARBA00022692"/>
    </source>
</evidence>
<evidence type="ECO:0000256" key="7">
    <source>
        <dbReference type="ARBA" id="ARBA00023136"/>
    </source>
</evidence>
<dbReference type="SUPFAM" id="SSF161098">
    <property type="entry name" value="MetI-like"/>
    <property type="match status" value="1"/>
</dbReference>
<feature type="transmembrane region" description="Helical" evidence="8">
    <location>
        <begin position="140"/>
        <end position="160"/>
    </location>
</feature>
<feature type="domain" description="ABC transmembrane type-1" evidence="9">
    <location>
        <begin position="69"/>
        <end position="257"/>
    </location>
</feature>
<keyword evidence="11" id="KW-1185">Reference proteome</keyword>
<keyword evidence="5 8" id="KW-0812">Transmembrane</keyword>
<keyword evidence="6 8" id="KW-1133">Transmembrane helix</keyword>
<dbReference type="PANTHER" id="PTHR43357:SF4">
    <property type="entry name" value="INNER MEMBRANE ABC TRANSPORTER PERMEASE PROTEIN YDCV"/>
    <property type="match status" value="1"/>
</dbReference>
<dbReference type="EMBL" id="SMAJ01000001">
    <property type="protein sequence ID" value="TCT11112.1"/>
    <property type="molecule type" value="Genomic_DNA"/>
</dbReference>
<sequence length="266" mass="29044">MTQHATQHSVSRLLLFIYVGLVLFFLILPVLIVFPISFSSSRFLSFPPPGYSLRWYIAFFDSSAWMSAGRTSLIVAVATTLIATPLGVSAAYAMDNSSSSIVRYLKVVLLLPMIIPIIIIAIGVFFVYARTGLLASIPGLILADVMLGIPYVVTAVTAGLQGFDKAQEMAARSLGMNRFRSFLAVTLPQIWPSVITGAIFAFIQSLDETIVALFISGGQYQTLTKRMFTSLRDEIDPTIAAISTVLTVTSFALVLLMLLSRKKSDR</sequence>
<feature type="transmembrane region" description="Helical" evidence="8">
    <location>
        <begin position="73"/>
        <end position="92"/>
    </location>
</feature>
<reference evidence="10 11" key="1">
    <citation type="submission" date="2019-03" db="EMBL/GenBank/DDBJ databases">
        <title>Genomic Encyclopedia of Type Strains, Phase IV (KMG-IV): sequencing the most valuable type-strain genomes for metagenomic binning, comparative biology and taxonomic classification.</title>
        <authorList>
            <person name="Goeker M."/>
        </authorList>
    </citation>
    <scope>NUCLEOTIDE SEQUENCE [LARGE SCALE GENOMIC DNA]</scope>
    <source>
        <strain evidence="10 11">DSM 24591</strain>
    </source>
</reference>
<dbReference type="GO" id="GO:0055085">
    <property type="term" value="P:transmembrane transport"/>
    <property type="evidence" value="ECO:0007669"/>
    <property type="project" value="InterPro"/>
</dbReference>
<dbReference type="CDD" id="cd06261">
    <property type="entry name" value="TM_PBP2"/>
    <property type="match status" value="1"/>
</dbReference>
<dbReference type="InterPro" id="IPR000515">
    <property type="entry name" value="MetI-like"/>
</dbReference>
<dbReference type="InterPro" id="IPR035906">
    <property type="entry name" value="MetI-like_sf"/>
</dbReference>
<feature type="transmembrane region" description="Helical" evidence="8">
    <location>
        <begin position="12"/>
        <end position="38"/>
    </location>
</feature>
<protein>
    <submittedName>
        <fullName evidence="10">Putative spermidine/putrescine transport system permease protein</fullName>
    </submittedName>
</protein>
<evidence type="ECO:0000256" key="8">
    <source>
        <dbReference type="RuleBase" id="RU363032"/>
    </source>
</evidence>
<keyword evidence="3" id="KW-1003">Cell membrane</keyword>
<keyword evidence="4" id="KW-0997">Cell inner membrane</keyword>
<evidence type="ECO:0000259" key="9">
    <source>
        <dbReference type="PROSITE" id="PS50928"/>
    </source>
</evidence>
<dbReference type="RefSeq" id="WP_132579661.1">
    <property type="nucleotide sequence ID" value="NZ_SMAJ01000001.1"/>
</dbReference>
<dbReference type="Pfam" id="PF00528">
    <property type="entry name" value="BPD_transp_1"/>
    <property type="match status" value="1"/>
</dbReference>
<dbReference type="Proteomes" id="UP000295525">
    <property type="component" value="Unassembled WGS sequence"/>
</dbReference>
<evidence type="ECO:0000313" key="10">
    <source>
        <dbReference type="EMBL" id="TCT11112.1"/>
    </source>
</evidence>
<comment type="similarity">
    <text evidence="8">Belongs to the binding-protein-dependent transport system permease family.</text>
</comment>
<dbReference type="PANTHER" id="PTHR43357">
    <property type="entry name" value="INNER MEMBRANE ABC TRANSPORTER PERMEASE PROTEIN YDCV"/>
    <property type="match status" value="1"/>
</dbReference>
<dbReference type="AlphaFoldDB" id="A0A4R3MDA3"/>
<comment type="caution">
    <text evidence="10">The sequence shown here is derived from an EMBL/GenBank/DDBJ whole genome shotgun (WGS) entry which is preliminary data.</text>
</comment>
<evidence type="ECO:0000313" key="11">
    <source>
        <dbReference type="Proteomes" id="UP000295525"/>
    </source>
</evidence>
<name>A0A4R3MDA3_9BURK</name>
<feature type="transmembrane region" description="Helical" evidence="8">
    <location>
        <begin position="181"/>
        <end position="203"/>
    </location>
</feature>